<dbReference type="Proteomes" id="UP001344906">
    <property type="component" value="Unassembled WGS sequence"/>
</dbReference>
<comment type="caution">
    <text evidence="1">The sequence shown here is derived from an EMBL/GenBank/DDBJ whole genome shotgun (WGS) entry which is preliminary data.</text>
</comment>
<organism evidence="1 2">
    <name type="scientific">Dictyobacter halimunensis</name>
    <dbReference type="NCBI Taxonomy" id="3026934"/>
    <lineage>
        <taxon>Bacteria</taxon>
        <taxon>Bacillati</taxon>
        <taxon>Chloroflexota</taxon>
        <taxon>Ktedonobacteria</taxon>
        <taxon>Ktedonobacterales</taxon>
        <taxon>Dictyobacteraceae</taxon>
        <taxon>Dictyobacter</taxon>
    </lineage>
</organism>
<evidence type="ECO:0008006" key="3">
    <source>
        <dbReference type="Google" id="ProtNLM"/>
    </source>
</evidence>
<evidence type="ECO:0000313" key="1">
    <source>
        <dbReference type="EMBL" id="GLV54345.1"/>
    </source>
</evidence>
<name>A0ABQ6FJG7_9CHLR</name>
<gene>
    <name evidence="1" type="ORF">KDH_11930</name>
</gene>
<dbReference type="RefSeq" id="WP_338248035.1">
    <property type="nucleotide sequence ID" value="NZ_BSRI01000001.1"/>
</dbReference>
<protein>
    <recommendedName>
        <fullName evidence="3">DUF4177 domain-containing protein</fullName>
    </recommendedName>
</protein>
<accession>A0ABQ6FJG7</accession>
<proteinExistence type="predicted"/>
<reference evidence="1 2" key="1">
    <citation type="submission" date="2023-02" db="EMBL/GenBank/DDBJ databases">
        <title>Dictyobacter halimunensis sp. nov., a new member of the class Ktedonobacteria from forest soil in a geothermal area.</title>
        <authorList>
            <person name="Rachmania M.K."/>
            <person name="Ningsih F."/>
            <person name="Sakai Y."/>
            <person name="Yabe S."/>
            <person name="Yokota A."/>
            <person name="Sjamsuridzal W."/>
        </authorList>
    </citation>
    <scope>NUCLEOTIDE SEQUENCE [LARGE SCALE GENOMIC DNA]</scope>
    <source>
        <strain evidence="1 2">S3.2.2.5</strain>
    </source>
</reference>
<sequence length="75" mass="8878">MPETQQKVIIYKDGMSNAQHRFEKDLKKWQREGWRVVNIVPTKQAFNRVSQLTVIYEKSMAGQQTKSVPEKNRSR</sequence>
<dbReference type="EMBL" id="BSRI01000001">
    <property type="protein sequence ID" value="GLV54345.1"/>
    <property type="molecule type" value="Genomic_DNA"/>
</dbReference>
<keyword evidence="2" id="KW-1185">Reference proteome</keyword>
<evidence type="ECO:0000313" key="2">
    <source>
        <dbReference type="Proteomes" id="UP001344906"/>
    </source>
</evidence>